<dbReference type="Proteomes" id="UP001266305">
    <property type="component" value="Unassembled WGS sequence"/>
</dbReference>
<dbReference type="Pfam" id="PF05224">
    <property type="entry name" value="NDT80_PhoG"/>
    <property type="match status" value="1"/>
</dbReference>
<name>A0ABQ9UYR1_SAGOE</name>
<dbReference type="PANTHER" id="PTHR13029:SF17">
    <property type="entry name" value="MYELIN REGULATORY FACTOR-LIKE PROTEIN"/>
    <property type="match status" value="1"/>
</dbReference>
<accession>A0ABQ9UYR1</accession>
<evidence type="ECO:0000313" key="4">
    <source>
        <dbReference type="Proteomes" id="UP001266305"/>
    </source>
</evidence>
<protein>
    <recommendedName>
        <fullName evidence="2">NDT80 domain-containing protein</fullName>
    </recommendedName>
</protein>
<keyword evidence="4" id="KW-1185">Reference proteome</keyword>
<evidence type="ECO:0000256" key="1">
    <source>
        <dbReference type="ARBA" id="ARBA00023125"/>
    </source>
</evidence>
<reference evidence="3 4" key="1">
    <citation type="submission" date="2023-05" db="EMBL/GenBank/DDBJ databases">
        <title>B98-5 Cell Line De Novo Hybrid Assembly: An Optical Mapping Approach.</title>
        <authorList>
            <person name="Kananen K."/>
            <person name="Auerbach J.A."/>
            <person name="Kautto E."/>
            <person name="Blachly J.S."/>
        </authorList>
    </citation>
    <scope>NUCLEOTIDE SEQUENCE [LARGE SCALE GENOMIC DNA]</scope>
    <source>
        <strain evidence="3">B95-8</strain>
        <tissue evidence="3">Cell line</tissue>
    </source>
</reference>
<dbReference type="InterPro" id="IPR051577">
    <property type="entry name" value="MRF-like"/>
</dbReference>
<feature type="domain" description="NDT80" evidence="2">
    <location>
        <begin position="26"/>
        <end position="77"/>
    </location>
</feature>
<proteinExistence type="predicted"/>
<organism evidence="3 4">
    <name type="scientific">Saguinus oedipus</name>
    <name type="common">Cotton-top tamarin</name>
    <name type="synonym">Oedipomidas oedipus</name>
    <dbReference type="NCBI Taxonomy" id="9490"/>
    <lineage>
        <taxon>Eukaryota</taxon>
        <taxon>Metazoa</taxon>
        <taxon>Chordata</taxon>
        <taxon>Craniata</taxon>
        <taxon>Vertebrata</taxon>
        <taxon>Euteleostomi</taxon>
        <taxon>Mammalia</taxon>
        <taxon>Eutheria</taxon>
        <taxon>Euarchontoglires</taxon>
        <taxon>Primates</taxon>
        <taxon>Haplorrhini</taxon>
        <taxon>Platyrrhini</taxon>
        <taxon>Cebidae</taxon>
        <taxon>Callitrichinae</taxon>
        <taxon>Saguinus</taxon>
    </lineage>
</organism>
<keyword evidence="1" id="KW-0238">DNA-binding</keyword>
<evidence type="ECO:0000259" key="2">
    <source>
        <dbReference type="Pfam" id="PF05224"/>
    </source>
</evidence>
<evidence type="ECO:0000313" key="3">
    <source>
        <dbReference type="EMBL" id="KAK2102258.1"/>
    </source>
</evidence>
<dbReference type="EMBL" id="JASSZA010000009">
    <property type="protein sequence ID" value="KAK2102258.1"/>
    <property type="molecule type" value="Genomic_DNA"/>
</dbReference>
<gene>
    <name evidence="3" type="ORF">P7K49_019925</name>
</gene>
<comment type="caution">
    <text evidence="3">The sequence shown here is derived from an EMBL/GenBank/DDBJ whole genome shotgun (WGS) entry which is preliminary data.</text>
</comment>
<dbReference type="InterPro" id="IPR024061">
    <property type="entry name" value="NDT80_DNA-bd_dom"/>
</dbReference>
<sequence length="113" mass="12611">MHRVDQDFKKTFIEATNQIIAIEQSRADRSKNIFNPVKINLLADQVTKVTLGRLHFSETTANNMRKKGKPNPDQRYWCHCVHGCMAGYCICAGSALLGPSDPPDTTSQHMGPP</sequence>
<dbReference type="PANTHER" id="PTHR13029">
    <property type="match status" value="1"/>
</dbReference>